<evidence type="ECO:0000259" key="9">
    <source>
        <dbReference type="Pfam" id="PF12821"/>
    </source>
</evidence>
<keyword evidence="2" id="KW-1003">Cell membrane</keyword>
<gene>
    <name evidence="10" type="ORF">DHL47_04515</name>
</gene>
<evidence type="ECO:0000256" key="4">
    <source>
        <dbReference type="ARBA" id="ARBA00022692"/>
    </source>
</evidence>
<keyword evidence="4 8" id="KW-0812">Transmembrane</keyword>
<evidence type="ECO:0000313" key="11">
    <source>
        <dbReference type="Proteomes" id="UP001519349"/>
    </source>
</evidence>
<evidence type="ECO:0000256" key="1">
    <source>
        <dbReference type="ARBA" id="ARBA00004651"/>
    </source>
</evidence>
<feature type="transmembrane region" description="Helical" evidence="8">
    <location>
        <begin position="118"/>
        <end position="140"/>
    </location>
</feature>
<dbReference type="Proteomes" id="UP001519349">
    <property type="component" value="Unassembled WGS sequence"/>
</dbReference>
<evidence type="ECO:0000256" key="5">
    <source>
        <dbReference type="ARBA" id="ARBA00022989"/>
    </source>
</evidence>
<dbReference type="PANTHER" id="PTHR34390:SF1">
    <property type="entry name" value="SUCCINATE TRANSPORTER SUBUNIT YJJB-RELATED"/>
    <property type="match status" value="1"/>
</dbReference>
<proteinExistence type="inferred from homology"/>
<comment type="similarity">
    <text evidence="7">Belongs to the ThrE exporter (TC 2.A.79) family.</text>
</comment>
<evidence type="ECO:0000256" key="3">
    <source>
        <dbReference type="ARBA" id="ARBA00022519"/>
    </source>
</evidence>
<keyword evidence="3" id="KW-0997">Cell inner membrane</keyword>
<keyword evidence="11" id="KW-1185">Reference proteome</keyword>
<comment type="subcellular location">
    <subcellularLocation>
        <location evidence="1">Cell membrane</location>
        <topology evidence="1">Multi-pass membrane protein</topology>
    </subcellularLocation>
</comment>
<accession>A0ABS5AVK8</accession>
<evidence type="ECO:0000313" key="10">
    <source>
        <dbReference type="EMBL" id="MBP2620611.1"/>
    </source>
</evidence>
<dbReference type="RefSeq" id="WP_128834664.1">
    <property type="nucleotide sequence ID" value="NZ_QFAY01000007.1"/>
</dbReference>
<dbReference type="Pfam" id="PF12821">
    <property type="entry name" value="ThrE_2"/>
    <property type="match status" value="1"/>
</dbReference>
<feature type="transmembrane region" description="Helical" evidence="8">
    <location>
        <begin position="31"/>
        <end position="48"/>
    </location>
</feature>
<evidence type="ECO:0000256" key="7">
    <source>
        <dbReference type="ARBA" id="ARBA00034125"/>
    </source>
</evidence>
<dbReference type="EMBL" id="QFAY01000007">
    <property type="protein sequence ID" value="MBP2620611.1"/>
    <property type="molecule type" value="Genomic_DNA"/>
</dbReference>
<feature type="transmembrane region" description="Helical" evidence="8">
    <location>
        <begin position="54"/>
        <end position="73"/>
    </location>
</feature>
<organism evidence="10 11">
    <name type="scientific">Streptococcus panodentis</name>
    <dbReference type="NCBI Taxonomy" id="1581472"/>
    <lineage>
        <taxon>Bacteria</taxon>
        <taxon>Bacillati</taxon>
        <taxon>Bacillota</taxon>
        <taxon>Bacilli</taxon>
        <taxon>Lactobacillales</taxon>
        <taxon>Streptococcaceae</taxon>
        <taxon>Streptococcus</taxon>
    </lineage>
</organism>
<reference evidence="10 11" key="1">
    <citation type="submission" date="2018-05" db="EMBL/GenBank/DDBJ databases">
        <title>Draft genome sequence of Streptococcus panodentis CCUG 70867T.</title>
        <authorList>
            <person name="Salva-Serra F."/>
            <person name="Mendez V."/>
            <person name="Jaen-Luchoro D."/>
            <person name="Gonzales-Siles L."/>
            <person name="Karlsson R."/>
            <person name="Engstrom-Jakobsson H."/>
            <person name="Busquets A."/>
            <person name="Gomila M."/>
            <person name="Pineiro-Iglesias B."/>
            <person name="Bennasar-Figueras A."/>
            <person name="Seeger M."/>
            <person name="Moore E."/>
        </authorList>
    </citation>
    <scope>NUCLEOTIDE SEQUENCE [LARGE SCALE GENOMIC DNA]</scope>
    <source>
        <strain evidence="10 11">CCUG 70867</strain>
    </source>
</reference>
<feature type="domain" description="Threonine/Serine exporter ThrE" evidence="9">
    <location>
        <begin position="9"/>
        <end position="132"/>
    </location>
</feature>
<evidence type="ECO:0000256" key="2">
    <source>
        <dbReference type="ARBA" id="ARBA00022475"/>
    </source>
</evidence>
<dbReference type="InterPro" id="IPR050539">
    <property type="entry name" value="ThrE_Dicarb/AminoAcid_Exp"/>
</dbReference>
<keyword evidence="6 8" id="KW-0472">Membrane</keyword>
<keyword evidence="5 8" id="KW-1133">Transmembrane helix</keyword>
<protein>
    <recommendedName>
        <fullName evidence="9">Threonine/Serine exporter ThrE domain-containing protein</fullName>
    </recommendedName>
</protein>
<dbReference type="InterPro" id="IPR024528">
    <property type="entry name" value="ThrE_2"/>
</dbReference>
<feature type="transmembrane region" description="Helical" evidence="8">
    <location>
        <begin position="6"/>
        <end position="24"/>
    </location>
</feature>
<comment type="caution">
    <text evidence="10">The sequence shown here is derived from an EMBL/GenBank/DDBJ whole genome shotgun (WGS) entry which is preliminary data.</text>
</comment>
<evidence type="ECO:0000256" key="6">
    <source>
        <dbReference type="ARBA" id="ARBA00023136"/>
    </source>
</evidence>
<feature type="transmembrane region" description="Helical" evidence="8">
    <location>
        <begin position="80"/>
        <end position="98"/>
    </location>
</feature>
<name>A0ABS5AVK8_9STRE</name>
<sequence length="161" mass="17717">MTLLTFLLQALASLLAIVTFLIVLNVQRQMLLPGGVLGMFTWLLYLLLKEPTNVIIATFVAAIIGSCCSQILSILYKTPAVVFILAILAPLVPGYISYRTTAFFVTGDYNQAIVNATLVVILALVISIGMASGTVVLKIYHHFTYRRNRPALKKQQENQDS</sequence>
<dbReference type="PANTHER" id="PTHR34390">
    <property type="entry name" value="UPF0442 PROTEIN YJJB-RELATED"/>
    <property type="match status" value="1"/>
</dbReference>
<evidence type="ECO:0000256" key="8">
    <source>
        <dbReference type="SAM" id="Phobius"/>
    </source>
</evidence>